<organism evidence="4 5">
    <name type="scientific">Pyramidobacter porci</name>
    <dbReference type="NCBI Taxonomy" id="2605789"/>
    <lineage>
        <taxon>Bacteria</taxon>
        <taxon>Thermotogati</taxon>
        <taxon>Synergistota</taxon>
        <taxon>Synergistia</taxon>
        <taxon>Synergistales</taxon>
        <taxon>Dethiosulfovibrionaceae</taxon>
        <taxon>Pyramidobacter</taxon>
    </lineage>
</organism>
<name>A0A6L5YE95_9BACT</name>
<dbReference type="InterPro" id="IPR029044">
    <property type="entry name" value="Nucleotide-diphossugar_trans"/>
</dbReference>
<protein>
    <submittedName>
        <fullName evidence="4">Glycosyltransferase family 2 protein</fullName>
    </submittedName>
</protein>
<comment type="caution">
    <text evidence="4">The sequence shown here is derived from an EMBL/GenBank/DDBJ whole genome shotgun (WGS) entry which is preliminary data.</text>
</comment>
<accession>A0A6L5YE95</accession>
<keyword evidence="5" id="KW-1185">Reference proteome</keyword>
<dbReference type="PANTHER" id="PTHR22916">
    <property type="entry name" value="GLYCOSYLTRANSFERASE"/>
    <property type="match status" value="1"/>
</dbReference>
<evidence type="ECO:0000313" key="5">
    <source>
        <dbReference type="Proteomes" id="UP000473699"/>
    </source>
</evidence>
<dbReference type="EMBL" id="VUNH01000012">
    <property type="protein sequence ID" value="MST56460.1"/>
    <property type="molecule type" value="Genomic_DNA"/>
</dbReference>
<dbReference type="PANTHER" id="PTHR22916:SF51">
    <property type="entry name" value="GLYCOSYLTRANSFERASE EPSH-RELATED"/>
    <property type="match status" value="1"/>
</dbReference>
<gene>
    <name evidence="4" type="ORF">FYJ74_10525</name>
</gene>
<evidence type="ECO:0000259" key="3">
    <source>
        <dbReference type="Pfam" id="PF00535"/>
    </source>
</evidence>
<keyword evidence="1" id="KW-0328">Glycosyltransferase</keyword>
<dbReference type="InterPro" id="IPR001173">
    <property type="entry name" value="Glyco_trans_2-like"/>
</dbReference>
<evidence type="ECO:0000256" key="2">
    <source>
        <dbReference type="ARBA" id="ARBA00022679"/>
    </source>
</evidence>
<dbReference type="SUPFAM" id="SSF53448">
    <property type="entry name" value="Nucleotide-diphospho-sugar transferases"/>
    <property type="match status" value="1"/>
</dbReference>
<reference evidence="4 5" key="1">
    <citation type="submission" date="2019-08" db="EMBL/GenBank/DDBJ databases">
        <title>In-depth cultivation of the pig gut microbiome towards novel bacterial diversity and tailored functional studies.</title>
        <authorList>
            <person name="Wylensek D."/>
            <person name="Hitch T.C.A."/>
            <person name="Clavel T."/>
        </authorList>
    </citation>
    <scope>NUCLEOTIDE SEQUENCE [LARGE SCALE GENOMIC DNA]</scope>
    <source>
        <strain evidence="4 5">SM-530-WT-4B</strain>
    </source>
</reference>
<evidence type="ECO:0000256" key="1">
    <source>
        <dbReference type="ARBA" id="ARBA00022676"/>
    </source>
</evidence>
<dbReference type="CDD" id="cd00761">
    <property type="entry name" value="Glyco_tranf_GTA_type"/>
    <property type="match status" value="1"/>
</dbReference>
<dbReference type="Pfam" id="PF00535">
    <property type="entry name" value="Glycos_transf_2"/>
    <property type="match status" value="1"/>
</dbReference>
<evidence type="ECO:0000313" key="4">
    <source>
        <dbReference type="EMBL" id="MST56460.1"/>
    </source>
</evidence>
<keyword evidence="2 4" id="KW-0808">Transferase</keyword>
<dbReference type="Proteomes" id="UP000473699">
    <property type="component" value="Unassembled WGS sequence"/>
</dbReference>
<dbReference type="RefSeq" id="WP_154529538.1">
    <property type="nucleotide sequence ID" value="NZ_JAXDZJ010000113.1"/>
</dbReference>
<dbReference type="AlphaFoldDB" id="A0A6L5YE95"/>
<proteinExistence type="predicted"/>
<dbReference type="GO" id="GO:0016757">
    <property type="term" value="F:glycosyltransferase activity"/>
    <property type="evidence" value="ECO:0007669"/>
    <property type="project" value="UniProtKB-KW"/>
</dbReference>
<sequence length="346" mass="40797">MNGDNHELPLISVIFPAYNVEKFVEKAVASVMKQDYPHFEIVFIDDRSTDNTASVAQRTLDSCTRPVRLIRRTENRGVSAARNLGLALSRGEFVCFIDADDFIEPNYLTLLYNAISAEKSDLALCGFNHYFVDSGKTVPERFKLKKSLAQPEDYLFAWHMRKISTSVWGFLYRREFLLSKGIRFNERCNRGEDGEFIQKILVRSSKTVFVRERPYNYVHHDQQITAIGREDERAPGLKKEMTLASVRAARYVLRYSRSKKVRYAVRYIQEPEILIGRFTFYARRRDWENYRSRLRFLRHRMVRKILLSSFWALPYSPELFFKCVVLLSAPRLFYKLRARQLRSPRP</sequence>
<dbReference type="Gene3D" id="3.90.550.10">
    <property type="entry name" value="Spore Coat Polysaccharide Biosynthesis Protein SpsA, Chain A"/>
    <property type="match status" value="1"/>
</dbReference>
<feature type="domain" description="Glycosyltransferase 2-like" evidence="3">
    <location>
        <begin position="12"/>
        <end position="146"/>
    </location>
</feature>